<comment type="catalytic activity">
    <reaction evidence="6 7">
        <text>(6S)-NADPHX + ATP = ADP + phosphate + NADPH + H(+)</text>
        <dbReference type="Rhea" id="RHEA:32231"/>
        <dbReference type="ChEBI" id="CHEBI:15378"/>
        <dbReference type="ChEBI" id="CHEBI:30616"/>
        <dbReference type="ChEBI" id="CHEBI:43474"/>
        <dbReference type="ChEBI" id="CHEBI:57783"/>
        <dbReference type="ChEBI" id="CHEBI:64076"/>
        <dbReference type="ChEBI" id="CHEBI:456216"/>
        <dbReference type="EC" id="4.2.1.93"/>
    </reaction>
</comment>
<dbReference type="GeneID" id="100371541"/>
<dbReference type="NCBIfam" id="TIGR00196">
    <property type="entry name" value="yjeF_cterm"/>
    <property type="match status" value="1"/>
</dbReference>
<dbReference type="PANTHER" id="PTHR12592">
    <property type="entry name" value="ATP-DEPENDENT (S)-NAD(P)H-HYDRATE DEHYDRATASE FAMILY MEMBER"/>
    <property type="match status" value="1"/>
</dbReference>
<dbReference type="InterPro" id="IPR000631">
    <property type="entry name" value="CARKD"/>
</dbReference>
<feature type="binding site" evidence="7">
    <location>
        <begin position="262"/>
        <end position="266"/>
    </location>
    <ligand>
        <name>ATP</name>
        <dbReference type="ChEBI" id="CHEBI:30616"/>
    </ligand>
</feature>
<organism evidence="9 10">
    <name type="scientific">Saccoglossus kowalevskii</name>
    <name type="common">Acorn worm</name>
    <dbReference type="NCBI Taxonomy" id="10224"/>
    <lineage>
        <taxon>Eukaryota</taxon>
        <taxon>Metazoa</taxon>
        <taxon>Hemichordata</taxon>
        <taxon>Enteropneusta</taxon>
        <taxon>Harrimaniidae</taxon>
        <taxon>Saccoglossus</taxon>
    </lineage>
</organism>
<accession>A0ABM0H0B9</accession>
<keyword evidence="3" id="KW-0521">NADP</keyword>
<sequence length="369" mass="40520">MSLLNSTNLLTSRYIVFFLRRANTTLVYKRNMFSLQNMFLWMSARSRMVPIGNLGKTRSATTLTDPGAFTEMVKSVIPPLTFDKHKGQAGRVATIGGSSSYTGAPFFSAMSALRLGCDLSIVFCTPDSSVAIKSYSPEIIVHPFLNTSNGLEQITSMLNKFHATIIGPGLGRDDSLLPTIKSIINKCRDLDMPLVIDADGVFFVSQDPDMIKNYNKAILTPNVVEFKHLFQNVVGEDPNPDEPIHDVMVLARALGNVTIVRKGLNDIIADGNKILVCCGEGSPRRCGGQGDILSGTMGTFTCWANMVFSKESQVQNTMLQTYGPNICAAYGACLLTRQCAKQAFAQMGRQMTTTDMMAELHRAFVYLYE</sequence>
<evidence type="ECO:0000256" key="1">
    <source>
        <dbReference type="ARBA" id="ARBA00022741"/>
    </source>
</evidence>
<keyword evidence="1 7" id="KW-0547">Nucleotide-binding</keyword>
<comment type="similarity">
    <text evidence="7">Belongs to the NnrD/CARKD family.</text>
</comment>
<name>A0ABM0H0B9_SACKO</name>
<evidence type="ECO:0000256" key="5">
    <source>
        <dbReference type="ARBA" id="ARBA00023239"/>
    </source>
</evidence>
<dbReference type="PROSITE" id="PS51383">
    <property type="entry name" value="YJEF_C_3"/>
    <property type="match status" value="1"/>
</dbReference>
<evidence type="ECO:0000259" key="8">
    <source>
        <dbReference type="PROSITE" id="PS51383"/>
    </source>
</evidence>
<feature type="binding site" evidence="7">
    <location>
        <begin position="222"/>
        <end position="228"/>
    </location>
    <ligand>
        <name>(6S)-NADPHX</name>
        <dbReference type="ChEBI" id="CHEBI:64076"/>
    </ligand>
</feature>
<evidence type="ECO:0000256" key="3">
    <source>
        <dbReference type="ARBA" id="ARBA00022857"/>
    </source>
</evidence>
<dbReference type="CDD" id="cd01171">
    <property type="entry name" value="YXKO-related"/>
    <property type="match status" value="1"/>
</dbReference>
<comment type="cofactor">
    <cofactor evidence="7">
        <name>Mg(2+)</name>
        <dbReference type="ChEBI" id="CHEBI:18420"/>
    </cofactor>
</comment>
<dbReference type="Proteomes" id="UP000694865">
    <property type="component" value="Unplaced"/>
</dbReference>
<evidence type="ECO:0000313" key="9">
    <source>
        <dbReference type="Proteomes" id="UP000694865"/>
    </source>
</evidence>
<feature type="binding site" evidence="7">
    <location>
        <position position="291"/>
    </location>
    <ligand>
        <name>(6S)-NADPHX</name>
        <dbReference type="ChEBI" id="CHEBI:64076"/>
    </ligand>
</feature>
<dbReference type="EC" id="4.2.1.93" evidence="7"/>
<comment type="function">
    <text evidence="7">Catalyzes the dehydration of the S-form of NAD(P)HX at the expense of ATP, which is converted to ADP. Together with NAD(P)HX epimerase, which catalyzes the epimerization of the S- and R-forms, the enzyme allows the repair of both epimers of NAD(P)HX, a damaged form of NAD(P)H that is a result of enzymatic or heat-dependent hydration.</text>
</comment>
<evidence type="ECO:0000256" key="4">
    <source>
        <dbReference type="ARBA" id="ARBA00023027"/>
    </source>
</evidence>
<reference evidence="10" key="1">
    <citation type="submission" date="2025-08" db="UniProtKB">
        <authorList>
            <consortium name="RefSeq"/>
        </authorList>
    </citation>
    <scope>IDENTIFICATION</scope>
    <source>
        <tissue evidence="10">Testes</tissue>
    </source>
</reference>
<dbReference type="InterPro" id="IPR029056">
    <property type="entry name" value="Ribokinase-like"/>
</dbReference>
<dbReference type="HAMAP" id="MF_01965">
    <property type="entry name" value="NADHX_dehydratase"/>
    <property type="match status" value="1"/>
</dbReference>
<gene>
    <name evidence="10" type="primary">LOC100371541</name>
</gene>
<evidence type="ECO:0000313" key="10">
    <source>
        <dbReference type="RefSeq" id="XP_002741386.1"/>
    </source>
</evidence>
<feature type="domain" description="YjeF C-terminal" evidence="8">
    <location>
        <begin position="69"/>
        <end position="367"/>
    </location>
</feature>
<keyword evidence="4 7" id="KW-0520">NAD</keyword>
<proteinExistence type="inferred from homology"/>
<keyword evidence="5 7" id="KW-0456">Lyase</keyword>
<protein>
    <recommendedName>
        <fullName evidence="7">ATP-dependent (S)-NAD(P)H-hydrate dehydratase</fullName>
        <ecNumber evidence="7">4.2.1.93</ecNumber>
    </recommendedName>
    <alternativeName>
        <fullName evidence="7">ATP-dependent NAD(P)HX dehydratase</fullName>
    </alternativeName>
</protein>
<evidence type="ECO:0000256" key="2">
    <source>
        <dbReference type="ARBA" id="ARBA00022840"/>
    </source>
</evidence>
<dbReference type="Pfam" id="PF01256">
    <property type="entry name" value="Carb_kinase"/>
    <property type="match status" value="1"/>
</dbReference>
<comment type="catalytic activity">
    <reaction evidence="7">
        <text>(6S)-NADHX + ATP = ADP + phosphate + NADH + H(+)</text>
        <dbReference type="Rhea" id="RHEA:19017"/>
        <dbReference type="ChEBI" id="CHEBI:15378"/>
        <dbReference type="ChEBI" id="CHEBI:30616"/>
        <dbReference type="ChEBI" id="CHEBI:43474"/>
        <dbReference type="ChEBI" id="CHEBI:57945"/>
        <dbReference type="ChEBI" id="CHEBI:64074"/>
        <dbReference type="ChEBI" id="CHEBI:456216"/>
        <dbReference type="EC" id="4.2.1.93"/>
    </reaction>
</comment>
<evidence type="ECO:0000256" key="7">
    <source>
        <dbReference type="HAMAP-Rule" id="MF_03157"/>
    </source>
</evidence>
<keyword evidence="2 7" id="KW-0067">ATP-binding</keyword>
<feature type="binding site" evidence="7">
    <location>
        <position position="169"/>
    </location>
    <ligand>
        <name>(6S)-NADPHX</name>
        <dbReference type="ChEBI" id="CHEBI:64076"/>
    </ligand>
</feature>
<feature type="binding site" evidence="7">
    <location>
        <begin position="281"/>
        <end position="290"/>
    </location>
    <ligand>
        <name>ATP</name>
        <dbReference type="ChEBI" id="CHEBI:30616"/>
    </ligand>
</feature>
<keyword evidence="7" id="KW-0597">Phosphoprotein</keyword>
<dbReference type="PANTHER" id="PTHR12592:SF0">
    <property type="entry name" value="ATP-DEPENDENT (S)-NAD(P)H-HYDRATE DEHYDRATASE"/>
    <property type="match status" value="1"/>
</dbReference>
<dbReference type="Gene3D" id="3.40.1190.20">
    <property type="match status" value="1"/>
</dbReference>
<dbReference type="SUPFAM" id="SSF53613">
    <property type="entry name" value="Ribokinase-like"/>
    <property type="match status" value="1"/>
</dbReference>
<keyword evidence="9" id="KW-1185">Reference proteome</keyword>
<dbReference type="RefSeq" id="XP_002741386.1">
    <property type="nucleotide sequence ID" value="XM_002741340.2"/>
</dbReference>
<evidence type="ECO:0000256" key="6">
    <source>
        <dbReference type="ARBA" id="ARBA00047472"/>
    </source>
</evidence>